<dbReference type="SMART" id="SM01027">
    <property type="entry name" value="Beta-Casp"/>
    <property type="match status" value="1"/>
</dbReference>
<feature type="domain" description="Metallo-beta-lactamase" evidence="2">
    <location>
        <begin position="16"/>
        <end position="243"/>
    </location>
</feature>
<keyword evidence="1" id="KW-0378">Hydrolase</keyword>
<dbReference type="Proteomes" id="UP001596411">
    <property type="component" value="Unassembled WGS sequence"/>
</dbReference>
<feature type="domain" description="Beta-Casp" evidence="3">
    <location>
        <begin position="248"/>
        <end position="386"/>
    </location>
</feature>
<dbReference type="Gene3D" id="3.60.15.10">
    <property type="entry name" value="Ribonuclease Z/Hydroxyacylglutathione hydrolase-like"/>
    <property type="match status" value="1"/>
</dbReference>
<dbReference type="InterPro" id="IPR050698">
    <property type="entry name" value="MBL"/>
</dbReference>
<dbReference type="InterPro" id="IPR022712">
    <property type="entry name" value="Beta_Casp"/>
</dbReference>
<dbReference type="Pfam" id="PF07521">
    <property type="entry name" value="RMMBL"/>
    <property type="match status" value="1"/>
</dbReference>
<gene>
    <name evidence="4" type="ORF">ACFQH5_13155</name>
</gene>
<dbReference type="Gene3D" id="3.40.50.10890">
    <property type="match status" value="1"/>
</dbReference>
<reference evidence="5" key="1">
    <citation type="journal article" date="2019" name="Int. J. Syst. Evol. Microbiol.">
        <title>The Global Catalogue of Microorganisms (GCM) 10K type strain sequencing project: providing services to taxonomists for standard genome sequencing and annotation.</title>
        <authorList>
            <consortium name="The Broad Institute Genomics Platform"/>
            <consortium name="The Broad Institute Genome Sequencing Center for Infectious Disease"/>
            <person name="Wu L."/>
            <person name="Ma J."/>
        </authorList>
    </citation>
    <scope>NUCLEOTIDE SEQUENCE [LARGE SCALE GENOMIC DNA]</scope>
    <source>
        <strain evidence="5">CGMCC 1.13666</strain>
    </source>
</reference>
<dbReference type="CDD" id="cd16295">
    <property type="entry name" value="TTHA0252-CPSF-like_MBL-fold"/>
    <property type="match status" value="1"/>
</dbReference>
<organism evidence="4 5">
    <name type="scientific">Halomonas salifodinae</name>
    <dbReference type="NCBI Taxonomy" id="438745"/>
    <lineage>
        <taxon>Bacteria</taxon>
        <taxon>Pseudomonadati</taxon>
        <taxon>Pseudomonadota</taxon>
        <taxon>Gammaproteobacteria</taxon>
        <taxon>Oceanospirillales</taxon>
        <taxon>Halomonadaceae</taxon>
        <taxon>Halomonas</taxon>
    </lineage>
</organism>
<dbReference type="InterPro" id="IPR011108">
    <property type="entry name" value="RMMBL"/>
</dbReference>
<dbReference type="PANTHER" id="PTHR11203:SF37">
    <property type="entry name" value="INTEGRATOR COMPLEX SUBUNIT 11"/>
    <property type="match status" value="1"/>
</dbReference>
<evidence type="ECO:0000256" key="1">
    <source>
        <dbReference type="ARBA" id="ARBA00022801"/>
    </source>
</evidence>
<dbReference type="PANTHER" id="PTHR11203">
    <property type="entry name" value="CLEAVAGE AND POLYADENYLATION SPECIFICITY FACTOR FAMILY MEMBER"/>
    <property type="match status" value="1"/>
</dbReference>
<dbReference type="RefSeq" id="WP_346060499.1">
    <property type="nucleotide sequence ID" value="NZ_BAAADR010000001.1"/>
</dbReference>
<proteinExistence type="predicted"/>
<evidence type="ECO:0000313" key="5">
    <source>
        <dbReference type="Proteomes" id="UP001596411"/>
    </source>
</evidence>
<evidence type="ECO:0000259" key="3">
    <source>
        <dbReference type="SMART" id="SM01027"/>
    </source>
</evidence>
<protein>
    <submittedName>
        <fullName evidence="4">MBL fold metallo-hydrolase RNA specificity domain-containing protein</fullName>
    </submittedName>
</protein>
<name>A0ABW2EWY3_9GAMM</name>
<keyword evidence="5" id="KW-1185">Reference proteome</keyword>
<comment type="caution">
    <text evidence="4">The sequence shown here is derived from an EMBL/GenBank/DDBJ whole genome shotgun (WGS) entry which is preliminary data.</text>
</comment>
<dbReference type="Pfam" id="PF00753">
    <property type="entry name" value="Lactamase_B"/>
    <property type="match status" value="1"/>
</dbReference>
<dbReference type="SUPFAM" id="SSF56281">
    <property type="entry name" value="Metallo-hydrolase/oxidoreductase"/>
    <property type="match status" value="1"/>
</dbReference>
<dbReference type="SMART" id="SM00849">
    <property type="entry name" value="Lactamase_B"/>
    <property type="match status" value="1"/>
</dbReference>
<dbReference type="InterPro" id="IPR001279">
    <property type="entry name" value="Metallo-B-lactamas"/>
</dbReference>
<dbReference type="EMBL" id="JBHSZP010000026">
    <property type="protein sequence ID" value="MFC7090499.1"/>
    <property type="molecule type" value="Genomic_DNA"/>
</dbReference>
<accession>A0ABW2EWY3</accession>
<evidence type="ECO:0000259" key="2">
    <source>
        <dbReference type="SMART" id="SM00849"/>
    </source>
</evidence>
<sequence length="473" mass="53064">MDPMTISHHGAVDGVTGSCHRLHIDEQRSLLVDCGLFQGEEAGGEAFERQRVDFSLEGVLGLVVTHVHIDHIGRLPYLVAAGFEGPILCSEPSAELLPLVIEDALRVGFTRDRRLIERFLARVSAQLVPLAYRQWHQLVDDAGHRVRVRLQRAGHILGSAYVEVDWRDKARREHQRVVFSGDLGAPHAPLLPAPRSPHGADVVVLESTYGDRRHEDRRQRRDRLQTAVEAALADGGSVLIPAFSIGRTQELLYELEGIIYRARRQGGEAQRLWGELAIIVDSPLAARFTQAYRRLRPFWDAEAQRRLRAGRHPLDFETLHTPESDAEHQRCVTHLTETRRPAVVIAASGMAAGGRIVDYLKAMLGDPCHQVLFVGYQARGTPGRAIQRYGPRGGWVELEGRRYAIRAKVESLGGYSAHADARDLLNFIRRMRRWPRQVRLVHGDREAKQALKEALETMAAQREVAMEVVIPTG</sequence>
<dbReference type="InterPro" id="IPR036866">
    <property type="entry name" value="RibonucZ/Hydroxyglut_hydro"/>
</dbReference>
<dbReference type="Pfam" id="PF10996">
    <property type="entry name" value="Beta-Casp"/>
    <property type="match status" value="1"/>
</dbReference>
<evidence type="ECO:0000313" key="4">
    <source>
        <dbReference type="EMBL" id="MFC7090499.1"/>
    </source>
</evidence>